<dbReference type="Proteomes" id="UP001166784">
    <property type="component" value="Unassembled WGS sequence"/>
</dbReference>
<protein>
    <recommendedName>
        <fullName evidence="1">DUF6879 domain-containing protein</fullName>
    </recommendedName>
</protein>
<organism evidence="2 3">
    <name type="scientific">Streptomyces marispadix</name>
    <dbReference type="NCBI Taxonomy" id="2922868"/>
    <lineage>
        <taxon>Bacteria</taxon>
        <taxon>Bacillati</taxon>
        <taxon>Actinomycetota</taxon>
        <taxon>Actinomycetes</taxon>
        <taxon>Kitasatosporales</taxon>
        <taxon>Streptomycetaceae</taxon>
        <taxon>Streptomyces</taxon>
    </lineage>
</organism>
<sequence>MTEEPGGLALDPSLGVRLELAAYRSDFRLRRTAVPPGRAGWKFERRQHFEERSSPSWEAFTRGEWQEALRLTGERRHHWRNRAKEDLGRATPFHRVRVVEEPLTPYMQWELHALRVQGESGMPVRVVGGDRLSPLESAGPLPEVVVLGGQVLYEILYTDEGLLHGGVRYTDPGLIARWERFIKQLFEEGEEVVSYVDRYVSHLPAPMTIQVADHQ</sequence>
<feature type="domain" description="DUF6879" evidence="1">
    <location>
        <begin position="40"/>
        <end position="196"/>
    </location>
</feature>
<dbReference type="Pfam" id="PF21806">
    <property type="entry name" value="DUF6879"/>
    <property type="match status" value="1"/>
</dbReference>
<accession>A0ABS9SZL7</accession>
<name>A0ABS9SZL7_9ACTN</name>
<reference evidence="2" key="1">
    <citation type="submission" date="2022-03" db="EMBL/GenBank/DDBJ databases">
        <authorList>
            <person name="Santos J.D.N."/>
            <person name="Kallscheuer N."/>
            <person name="Jogler C."/>
            <person name="Lage O.M."/>
        </authorList>
    </citation>
    <scope>NUCLEOTIDE SEQUENCE</scope>
    <source>
        <strain evidence="2">M600PL45_2</strain>
    </source>
</reference>
<dbReference type="EMBL" id="JAKWJU010000002">
    <property type="protein sequence ID" value="MCH6161718.1"/>
    <property type="molecule type" value="Genomic_DNA"/>
</dbReference>
<evidence type="ECO:0000313" key="3">
    <source>
        <dbReference type="Proteomes" id="UP001166784"/>
    </source>
</evidence>
<keyword evidence="3" id="KW-1185">Reference proteome</keyword>
<gene>
    <name evidence="2" type="ORF">MMA15_15365</name>
</gene>
<proteinExistence type="predicted"/>
<evidence type="ECO:0000259" key="1">
    <source>
        <dbReference type="Pfam" id="PF21806"/>
    </source>
</evidence>
<dbReference type="RefSeq" id="WP_241060331.1">
    <property type="nucleotide sequence ID" value="NZ_JAKWJU010000002.1"/>
</dbReference>
<evidence type="ECO:0000313" key="2">
    <source>
        <dbReference type="EMBL" id="MCH6161718.1"/>
    </source>
</evidence>
<reference evidence="2" key="2">
    <citation type="journal article" date="2023" name="Int. J. Syst. Evol. Microbiol.">
        <title>Streptomyces marispadix sp. nov., isolated from marine beach sediment of the Northern Coast of Portugal.</title>
        <authorList>
            <person name="dos Santos J.D.N."/>
            <person name="Vitorino I.R."/>
            <person name="Kallscheuer N."/>
            <person name="Srivastava A."/>
            <person name="Krautwurst S."/>
            <person name="Marz M."/>
            <person name="Jogler C."/>
            <person name="Lobo Da Cunha A."/>
            <person name="Catita J."/>
            <person name="Goncalves H."/>
            <person name="Gonzalez I."/>
            <person name="Reyes F."/>
            <person name="Lage O.M."/>
        </authorList>
    </citation>
    <scope>NUCLEOTIDE SEQUENCE</scope>
    <source>
        <strain evidence="2">M600PL45_2</strain>
    </source>
</reference>
<dbReference type="InterPro" id="IPR049244">
    <property type="entry name" value="DUF6879"/>
</dbReference>
<comment type="caution">
    <text evidence="2">The sequence shown here is derived from an EMBL/GenBank/DDBJ whole genome shotgun (WGS) entry which is preliminary data.</text>
</comment>